<dbReference type="EMBL" id="CP006566">
    <property type="protein sequence ID" value="AGP46781.1"/>
    <property type="molecule type" value="Genomic_DNA"/>
</dbReference>
<dbReference type="AlphaFoldDB" id="S4YQA2"/>
<evidence type="ECO:0000313" key="2">
    <source>
        <dbReference type="Proteomes" id="UP000014900"/>
    </source>
</evidence>
<gene>
    <name evidence="1" type="ORF">M621_03700</name>
</gene>
<protein>
    <submittedName>
        <fullName evidence="1">Uncharacterized protein</fullName>
    </submittedName>
</protein>
<proteinExistence type="predicted"/>
<reference evidence="1 2" key="1">
    <citation type="journal article" date="2013" name="Genome Announc.">
        <title>Genome Sequence of Serratia plymuthica Strain S13, an Endophyte with Germination- and Plant-Growth-Promoting Activity from the Flower of Styrian Oil Pumpkin.</title>
        <authorList>
            <person name="Muller H."/>
            <person name="Furnkranz M."/>
            <person name="Grube M."/>
            <person name="Berg G."/>
        </authorList>
    </citation>
    <scope>NUCLEOTIDE SEQUENCE [LARGE SCALE GENOMIC DNA]</scope>
    <source>
        <strain evidence="1">S13</strain>
    </source>
</reference>
<sequence>MNITNGRKINYYIIYRQNSCNRSTKLDWKLTQLCSRAKVGKKENIVATTITEITDCFEYFFSSLYRREFVKTLRLNECSERELLPLVRCYLLGWFADNVSPEVKSKLPGTVSGHGYIDFVIDDVAVEFAVRKPTAARSNVSATVNSTEVKKLMKHDGKALLVLFDFSDTPYSEEQIESFRNWPSLGRGNHRKSAFNVVYFFVEKRRPLALGKITKNIRIT</sequence>
<dbReference type="PATRIC" id="fig|1348660.3.peg.713"/>
<dbReference type="HOGENOM" id="CLU_109376_0_0_6"/>
<name>S4YQA2_SERPL</name>
<evidence type="ECO:0000313" key="1">
    <source>
        <dbReference type="EMBL" id="AGP46781.1"/>
    </source>
</evidence>
<organism evidence="1 2">
    <name type="scientific">Serratia plymuthica S13</name>
    <dbReference type="NCBI Taxonomy" id="1348660"/>
    <lineage>
        <taxon>Bacteria</taxon>
        <taxon>Pseudomonadati</taxon>
        <taxon>Pseudomonadota</taxon>
        <taxon>Gammaproteobacteria</taxon>
        <taxon>Enterobacterales</taxon>
        <taxon>Yersiniaceae</taxon>
        <taxon>Serratia</taxon>
    </lineage>
</organism>
<accession>S4YQA2</accession>
<dbReference type="KEGG" id="sry:M621_03700"/>
<dbReference type="Proteomes" id="UP000014900">
    <property type="component" value="Chromosome"/>
</dbReference>